<keyword evidence="1" id="KW-1133">Transmembrane helix</keyword>
<evidence type="ECO:0000256" key="1">
    <source>
        <dbReference type="SAM" id="Phobius"/>
    </source>
</evidence>
<keyword evidence="4" id="KW-1185">Reference proteome</keyword>
<organism evidence="3 4">
    <name type="scientific">Metallococcus carri</name>
    <dbReference type="NCBI Taxonomy" id="1656884"/>
    <lineage>
        <taxon>Bacteria</taxon>
        <taxon>Bacillati</taxon>
        <taxon>Actinomycetota</taxon>
        <taxon>Actinomycetes</taxon>
        <taxon>Micrococcales</taxon>
        <taxon>Dermacoccaceae</taxon>
        <taxon>Metallococcus</taxon>
    </lineage>
</organism>
<accession>A0A967B3B6</accession>
<evidence type="ECO:0000313" key="4">
    <source>
        <dbReference type="Proteomes" id="UP000744769"/>
    </source>
</evidence>
<evidence type="ECO:0000256" key="2">
    <source>
        <dbReference type="SAM" id="SignalP"/>
    </source>
</evidence>
<dbReference type="EMBL" id="JAAOIV010000009">
    <property type="protein sequence ID" value="NHN56515.1"/>
    <property type="molecule type" value="Genomic_DNA"/>
</dbReference>
<keyword evidence="2" id="KW-0732">Signal</keyword>
<reference evidence="3" key="1">
    <citation type="submission" date="2020-03" db="EMBL/GenBank/DDBJ databases">
        <title>Draft sequencing of Calidifontibacter sp. DB0510.</title>
        <authorList>
            <person name="Kim D.-U."/>
        </authorList>
    </citation>
    <scope>NUCLEOTIDE SEQUENCE</scope>
    <source>
        <strain evidence="3">DB0510</strain>
    </source>
</reference>
<feature type="chain" id="PRO_5037593147" description="Cell wall anchor protein" evidence="2">
    <location>
        <begin position="24"/>
        <end position="430"/>
    </location>
</feature>
<comment type="caution">
    <text evidence="3">The sequence shown here is derived from an EMBL/GenBank/DDBJ whole genome shotgun (WGS) entry which is preliminary data.</text>
</comment>
<keyword evidence="1" id="KW-0472">Membrane</keyword>
<proteinExistence type="predicted"/>
<keyword evidence="1" id="KW-0812">Transmembrane</keyword>
<dbReference type="AlphaFoldDB" id="A0A967B3B6"/>
<evidence type="ECO:0000313" key="3">
    <source>
        <dbReference type="EMBL" id="NHN56515.1"/>
    </source>
</evidence>
<feature type="transmembrane region" description="Helical" evidence="1">
    <location>
        <begin position="405"/>
        <end position="425"/>
    </location>
</feature>
<dbReference type="Proteomes" id="UP000744769">
    <property type="component" value="Unassembled WGS sequence"/>
</dbReference>
<name>A0A967B3B6_9MICO</name>
<sequence length="430" mass="45001">MRRFLVTALAVVTALAPAAPAMAANDPVLGRTTATLGSSGNGPELGLDSYRVSLPDDGSPRTFTVSRSKLPNLRVAVVTDEREGDALFATATHTVKVDIDPTSAPDNSCDSQTSTLNTDQPLGLMLTMAGSATAPKDDRDGFAYGECLTTPSWKVTITHKGVGSGTTPAEIDLFSEPRAAGNTGPKVTEAQRSAISAPKGKDNGTVTGGTAFLDATTLTPGSYTLSQKIGTVQTFRVRLTWGQRLAVTAQAPPPGSNIGRPIDIAAELFLRSPQRVDITSSGSDTYATTSLSANNTESKTFGSFTAPVEYTNRANTEFKGDVTGNALQYTSEAGWYYVLVSLMPQSKDDKITGVPDLPMTLNVAVTGTPHAGPDYVTTTGAKVAQPAAGQMSLGQGTDTGPKIPWIRLLLSVIAIALAAAAFWWARRRTA</sequence>
<gene>
    <name evidence="3" type="ORF">G9U51_12070</name>
</gene>
<dbReference type="RefSeq" id="WP_166197193.1">
    <property type="nucleotide sequence ID" value="NZ_JAAOIV010000009.1"/>
</dbReference>
<protein>
    <recommendedName>
        <fullName evidence="5">Cell wall anchor protein</fullName>
    </recommendedName>
</protein>
<feature type="signal peptide" evidence="2">
    <location>
        <begin position="1"/>
        <end position="23"/>
    </location>
</feature>
<evidence type="ECO:0008006" key="5">
    <source>
        <dbReference type="Google" id="ProtNLM"/>
    </source>
</evidence>